<dbReference type="GO" id="GO:0055085">
    <property type="term" value="P:transmembrane transport"/>
    <property type="evidence" value="ECO:0007669"/>
    <property type="project" value="InterPro"/>
</dbReference>
<reference evidence="8" key="1">
    <citation type="submission" date="2014-11" db="EMBL/GenBank/DDBJ databases">
        <title>Draft genome sequence of Hydrogenophaga intermedia S1.</title>
        <authorList>
            <person name="Gan H.M."/>
            <person name="Chew T.H."/>
            <person name="Stolz A."/>
        </authorList>
    </citation>
    <scope>NUCLEOTIDE SEQUENCE [LARGE SCALE GENOMIC DNA]</scope>
    <source>
        <strain evidence="8">S1</strain>
    </source>
</reference>
<feature type="transmembrane region" description="Helical" evidence="5">
    <location>
        <begin position="145"/>
        <end position="163"/>
    </location>
</feature>
<feature type="transmembrane region" description="Helical" evidence="5">
    <location>
        <begin position="184"/>
        <end position="203"/>
    </location>
</feature>
<feature type="domain" description="Sodium/calcium exchanger membrane region" evidence="6">
    <location>
        <begin position="186"/>
        <end position="329"/>
    </location>
</feature>
<accession>A0A1L1PF48</accession>
<keyword evidence="8" id="KW-1185">Reference proteome</keyword>
<evidence type="ECO:0000256" key="3">
    <source>
        <dbReference type="ARBA" id="ARBA00022989"/>
    </source>
</evidence>
<evidence type="ECO:0000256" key="2">
    <source>
        <dbReference type="ARBA" id="ARBA00022692"/>
    </source>
</evidence>
<evidence type="ECO:0000313" key="7">
    <source>
        <dbReference type="EMBL" id="CDN88628.1"/>
    </source>
</evidence>
<evidence type="ECO:0000313" key="8">
    <source>
        <dbReference type="Proteomes" id="UP000028878"/>
    </source>
</evidence>
<dbReference type="Gene3D" id="1.20.1420.30">
    <property type="entry name" value="NCX, central ion-binding region"/>
    <property type="match status" value="1"/>
</dbReference>
<feature type="transmembrane region" description="Helical" evidence="5">
    <location>
        <begin position="73"/>
        <end position="92"/>
    </location>
</feature>
<evidence type="ECO:0000256" key="1">
    <source>
        <dbReference type="ARBA" id="ARBA00004141"/>
    </source>
</evidence>
<feature type="domain" description="Sodium/calcium exchanger membrane region" evidence="6">
    <location>
        <begin position="10"/>
        <end position="151"/>
    </location>
</feature>
<comment type="subcellular location">
    <subcellularLocation>
        <location evidence="1">Membrane</location>
        <topology evidence="1">Multi-pass membrane protein</topology>
    </subcellularLocation>
</comment>
<feature type="transmembrane region" description="Helical" evidence="5">
    <location>
        <begin position="223"/>
        <end position="243"/>
    </location>
</feature>
<feature type="transmembrane region" description="Helical" evidence="5">
    <location>
        <begin position="285"/>
        <end position="305"/>
    </location>
</feature>
<dbReference type="AlphaFoldDB" id="A0A1L1PF48"/>
<feature type="transmembrane region" description="Helical" evidence="5">
    <location>
        <begin position="6"/>
        <end position="25"/>
    </location>
</feature>
<feature type="transmembrane region" description="Helical" evidence="5">
    <location>
        <begin position="317"/>
        <end position="335"/>
    </location>
</feature>
<gene>
    <name evidence="7" type="ORF">BN948_03063</name>
</gene>
<dbReference type="Pfam" id="PF01699">
    <property type="entry name" value="Na_Ca_ex"/>
    <property type="match status" value="2"/>
</dbReference>
<feature type="transmembrane region" description="Helical" evidence="5">
    <location>
        <begin position="112"/>
        <end position="133"/>
    </location>
</feature>
<keyword evidence="2 5" id="KW-0812">Transmembrane</keyword>
<dbReference type="InterPro" id="IPR004837">
    <property type="entry name" value="NaCa_Exmemb"/>
</dbReference>
<evidence type="ECO:0000256" key="5">
    <source>
        <dbReference type="SAM" id="Phobius"/>
    </source>
</evidence>
<evidence type="ECO:0000259" key="6">
    <source>
        <dbReference type="Pfam" id="PF01699"/>
    </source>
</evidence>
<name>A0A1L1PF48_HYDIT</name>
<proteinExistence type="predicted"/>
<dbReference type="EMBL" id="CCAE010000026">
    <property type="protein sequence ID" value="CDN88628.1"/>
    <property type="molecule type" value="Genomic_DNA"/>
</dbReference>
<organism evidence="7 8">
    <name type="scientific">Hydrogenophaga intermedia</name>
    <dbReference type="NCBI Taxonomy" id="65786"/>
    <lineage>
        <taxon>Bacteria</taxon>
        <taxon>Pseudomonadati</taxon>
        <taxon>Pseudomonadota</taxon>
        <taxon>Betaproteobacteria</taxon>
        <taxon>Burkholderiales</taxon>
        <taxon>Comamonadaceae</taxon>
        <taxon>Hydrogenophaga</taxon>
    </lineage>
</organism>
<dbReference type="Proteomes" id="UP000028878">
    <property type="component" value="Unassembled WGS sequence"/>
</dbReference>
<protein>
    <submittedName>
        <fullName evidence="7">Sodium/calcium exchanger membrane region</fullName>
    </submittedName>
</protein>
<evidence type="ECO:0000256" key="4">
    <source>
        <dbReference type="ARBA" id="ARBA00023136"/>
    </source>
</evidence>
<dbReference type="GO" id="GO:0016020">
    <property type="term" value="C:membrane"/>
    <property type="evidence" value="ECO:0007669"/>
    <property type="project" value="UniProtKB-SubCell"/>
</dbReference>
<dbReference type="InterPro" id="IPR044880">
    <property type="entry name" value="NCX_ion-bd_dom_sf"/>
</dbReference>
<keyword evidence="3 5" id="KW-1133">Transmembrane helix</keyword>
<feature type="transmembrane region" description="Helical" evidence="5">
    <location>
        <begin position="46"/>
        <end position="67"/>
    </location>
</feature>
<sequence>MAELPSSALLAIFAGAALAVWWAGVRLTQATDALDQAFGWGEEMGGLVLLALVTNLPEIAITASAALGGRVEVAVANLLGGVAIQTLLLALFDAAGPRGAAPLSTRVASPQALAEALLVVALLALVLAGHWLPPDAIRFGVTPDGALILLTWLGGLLLVRRLTRRPPGHAPARERGRPAGCLRRAALVFVAGALVTLIGGVLLERSGDVLAQRWGMDGVLFGATVLAASTALPEVATGLAAMWRGEPALAVSDILGGNALLPVLLVLATALAGQAVMPGAGMETLYITALGLLMTGVVAAGLLLHPRRKWLGMGLDSWALLLVYAMGMVGLFALADH</sequence>
<dbReference type="RefSeq" id="WP_009520715.1">
    <property type="nucleotide sequence ID" value="NZ_CCAE010000026.1"/>
</dbReference>
<feature type="transmembrane region" description="Helical" evidence="5">
    <location>
        <begin position="255"/>
        <end position="273"/>
    </location>
</feature>
<keyword evidence="4 5" id="KW-0472">Membrane</keyword>